<evidence type="ECO:0000313" key="2">
    <source>
        <dbReference type="Proteomes" id="UP000789901"/>
    </source>
</evidence>
<protein>
    <submittedName>
        <fullName evidence="1">5075_t:CDS:1</fullName>
    </submittedName>
</protein>
<keyword evidence="2" id="KW-1185">Reference proteome</keyword>
<sequence>MSTVTGDYAILNVNSSIDYNTSSLTTPGGLYITFIPYNQSVTTGYLLSQITLNVTFSGLYCDIAPSGVDEAVICLAYLTTSATKKFKMLNEDNKADYLKALLKEISVKLPVLYGLLTTDGNYQYISINSNENTQFAIYVNKISPKLDSNATVPGIISDLNNMIKYKRITTFSYGLTNDLDENYGFKPKGDKLGDYKKEIISFVTVAAVNFIVYNFSQSDKVKIHS</sequence>
<dbReference type="Proteomes" id="UP000789901">
    <property type="component" value="Unassembled WGS sequence"/>
</dbReference>
<organism evidence="1 2">
    <name type="scientific">Gigaspora margarita</name>
    <dbReference type="NCBI Taxonomy" id="4874"/>
    <lineage>
        <taxon>Eukaryota</taxon>
        <taxon>Fungi</taxon>
        <taxon>Fungi incertae sedis</taxon>
        <taxon>Mucoromycota</taxon>
        <taxon>Glomeromycotina</taxon>
        <taxon>Glomeromycetes</taxon>
        <taxon>Diversisporales</taxon>
        <taxon>Gigasporaceae</taxon>
        <taxon>Gigaspora</taxon>
    </lineage>
</organism>
<dbReference type="EMBL" id="CAJVQB010000497">
    <property type="protein sequence ID" value="CAG8492389.1"/>
    <property type="molecule type" value="Genomic_DNA"/>
</dbReference>
<comment type="caution">
    <text evidence="1">The sequence shown here is derived from an EMBL/GenBank/DDBJ whole genome shotgun (WGS) entry which is preliminary data.</text>
</comment>
<proteinExistence type="predicted"/>
<name>A0ABM8W0C0_GIGMA</name>
<accession>A0ABM8W0C0</accession>
<reference evidence="1 2" key="1">
    <citation type="submission" date="2021-06" db="EMBL/GenBank/DDBJ databases">
        <authorList>
            <person name="Kallberg Y."/>
            <person name="Tangrot J."/>
            <person name="Rosling A."/>
        </authorList>
    </citation>
    <scope>NUCLEOTIDE SEQUENCE [LARGE SCALE GENOMIC DNA]</scope>
    <source>
        <strain evidence="1 2">120-4 pot B 10/14</strain>
    </source>
</reference>
<gene>
    <name evidence="1" type="ORF">GMARGA_LOCUS1784</name>
</gene>
<evidence type="ECO:0000313" key="1">
    <source>
        <dbReference type="EMBL" id="CAG8492389.1"/>
    </source>
</evidence>